<sequence length="665" mass="72929">MLALLLILVSASSLPAPASGDEGAVPVINAFSHFCGPTSDADGLYQPNSTFAANLASMSAVLPKNASASGFSAGAFGRAPDTAYGLALCRWDYTGDDCGACLSRAFKDAVNLCGRSKDVTVYHDQCHIRFYSQDFLAGAVNSPESVASNMNNVSRGNVPAFDGLVTSLANAVADRASNVSGRYATGQAGFPPDKINVYGLAQCTPDLTTAQCRACLAGIIKQMPKFLSGRVGGRILGVRCAVRYEKDIFFETTGDMVTLTPLLDPSKGSSNTHTLWIVAIAVPVTVLICGFLACFMWMRRRRRRGRANMPTMSMEMEQVLKLWKIEESDSEFSLYDFDQIADATRNFSDDYKLGQGGFGAVYRGELPGGLEVAIKRLSTCSVQGLMEFKTEIQLIAKLQHTNLVRLLGCCLQAEEKMLIYEYMHNKSLECFIFDSAKGAILNWERRFRIIDGIAQGLLYMHKHSRLRVIHRDLKASNILLDRDMNPKISDFGLARIFCSNVTEANTTRVVGTHGYIAPEYASEGLFSTKSDVFSFGVLLLEIISGKRTAGFYQYGKFFNLTGYAYQLWQEAKWHEMVDQVLGVDYPVTELMKCVQVALLCVQDSADDRPSMSDVVAMLSGEGLTLPEPRQPAYFNVRLSSLPESNSSFGESSYISNVALTDEDGR</sequence>
<evidence type="ECO:0000313" key="23">
    <source>
        <dbReference type="Proteomes" id="UP000324705"/>
    </source>
</evidence>
<dbReference type="CDD" id="cd23509">
    <property type="entry name" value="Gnk2-like"/>
    <property type="match status" value="2"/>
</dbReference>
<dbReference type="InterPro" id="IPR008271">
    <property type="entry name" value="Ser/Thr_kinase_AS"/>
</dbReference>
<evidence type="ECO:0000256" key="13">
    <source>
        <dbReference type="ARBA" id="ARBA00023157"/>
    </source>
</evidence>
<dbReference type="FunFam" id="3.30.200.20:FF:000195">
    <property type="entry name" value="G-type lectin S-receptor-like serine/threonine-protein kinase"/>
    <property type="match status" value="1"/>
</dbReference>
<proteinExistence type="predicted"/>
<dbReference type="InterPro" id="IPR002902">
    <property type="entry name" value="GNK2"/>
</dbReference>
<dbReference type="PROSITE" id="PS00108">
    <property type="entry name" value="PROTEIN_KINASE_ST"/>
    <property type="match status" value="1"/>
</dbReference>
<dbReference type="EC" id="2.7.11.1" evidence="2"/>
<protein>
    <recommendedName>
        <fullName evidence="2">non-specific serine/threonine protein kinase</fullName>
        <ecNumber evidence="2">2.7.11.1</ecNumber>
    </recommendedName>
</protein>
<feature type="transmembrane region" description="Helical" evidence="18">
    <location>
        <begin position="275"/>
        <end position="298"/>
    </location>
</feature>
<dbReference type="FunFam" id="3.30.430.20:FF:000002">
    <property type="entry name" value="Cysteine-rich receptor-like protein kinase 10"/>
    <property type="match status" value="1"/>
</dbReference>
<dbReference type="InterPro" id="IPR000719">
    <property type="entry name" value="Prot_kinase_dom"/>
</dbReference>
<keyword evidence="14" id="KW-0325">Glycoprotein</keyword>
<dbReference type="SUPFAM" id="SSF56112">
    <property type="entry name" value="Protein kinase-like (PK-like)"/>
    <property type="match status" value="1"/>
</dbReference>
<keyword evidence="12 18" id="KW-0472">Membrane</keyword>
<evidence type="ECO:0000259" key="20">
    <source>
        <dbReference type="PROSITE" id="PS50011"/>
    </source>
</evidence>
<dbReference type="GO" id="GO:0004674">
    <property type="term" value="F:protein serine/threonine kinase activity"/>
    <property type="evidence" value="ECO:0007669"/>
    <property type="project" value="UniProtKB-KW"/>
</dbReference>
<evidence type="ECO:0000256" key="9">
    <source>
        <dbReference type="ARBA" id="ARBA00022777"/>
    </source>
</evidence>
<dbReference type="GO" id="GO:0005886">
    <property type="term" value="C:plasma membrane"/>
    <property type="evidence" value="ECO:0007669"/>
    <property type="project" value="TreeGrafter"/>
</dbReference>
<evidence type="ECO:0000256" key="15">
    <source>
        <dbReference type="ARBA" id="ARBA00047899"/>
    </source>
</evidence>
<organism evidence="22 23">
    <name type="scientific">Triticum turgidum subsp. durum</name>
    <name type="common">Durum wheat</name>
    <name type="synonym">Triticum durum</name>
    <dbReference type="NCBI Taxonomy" id="4567"/>
    <lineage>
        <taxon>Eukaryota</taxon>
        <taxon>Viridiplantae</taxon>
        <taxon>Streptophyta</taxon>
        <taxon>Embryophyta</taxon>
        <taxon>Tracheophyta</taxon>
        <taxon>Spermatophyta</taxon>
        <taxon>Magnoliopsida</taxon>
        <taxon>Liliopsida</taxon>
        <taxon>Poales</taxon>
        <taxon>Poaceae</taxon>
        <taxon>BOP clade</taxon>
        <taxon>Pooideae</taxon>
        <taxon>Triticodae</taxon>
        <taxon>Triticeae</taxon>
        <taxon>Triticinae</taxon>
        <taxon>Triticum</taxon>
    </lineage>
</organism>
<dbReference type="Pfam" id="PF07714">
    <property type="entry name" value="PK_Tyr_Ser-Thr"/>
    <property type="match status" value="1"/>
</dbReference>
<dbReference type="Pfam" id="PF01657">
    <property type="entry name" value="Stress-antifung"/>
    <property type="match status" value="2"/>
</dbReference>
<feature type="domain" description="Gnk2-homologous" evidence="21">
    <location>
        <begin position="141"/>
        <end position="249"/>
    </location>
</feature>
<dbReference type="Gene3D" id="3.30.430.20">
    <property type="entry name" value="Gnk2 domain, C-X8-C-X2-C motif"/>
    <property type="match status" value="2"/>
</dbReference>
<keyword evidence="10 17" id="KW-0067">ATP-binding</keyword>
<evidence type="ECO:0000256" key="1">
    <source>
        <dbReference type="ARBA" id="ARBA00004167"/>
    </source>
</evidence>
<dbReference type="FunFam" id="1.10.510.10:FF:000060">
    <property type="entry name" value="G-type lectin S-receptor-like serine/threonine-protein kinase"/>
    <property type="match status" value="1"/>
</dbReference>
<keyword evidence="7" id="KW-0677">Repeat</keyword>
<evidence type="ECO:0000256" key="14">
    <source>
        <dbReference type="ARBA" id="ARBA00023180"/>
    </source>
</evidence>
<dbReference type="InterPro" id="IPR038408">
    <property type="entry name" value="GNK2_sf"/>
</dbReference>
<evidence type="ECO:0000256" key="2">
    <source>
        <dbReference type="ARBA" id="ARBA00012513"/>
    </source>
</evidence>
<keyword evidence="23" id="KW-1185">Reference proteome</keyword>
<evidence type="ECO:0000313" key="22">
    <source>
        <dbReference type="EMBL" id="VAH45153.1"/>
    </source>
</evidence>
<feature type="chain" id="PRO_5040419567" description="non-specific serine/threonine protein kinase" evidence="19">
    <location>
        <begin position="21"/>
        <end position="665"/>
    </location>
</feature>
<reference evidence="22 23" key="1">
    <citation type="submission" date="2017-09" db="EMBL/GenBank/DDBJ databases">
        <authorList>
            <consortium name="International Durum Wheat Genome Sequencing Consortium (IDWGSC)"/>
            <person name="Milanesi L."/>
        </authorList>
    </citation>
    <scope>NUCLEOTIDE SEQUENCE [LARGE SCALE GENOMIC DNA]</scope>
    <source>
        <strain evidence="23">cv. Svevo</strain>
    </source>
</reference>
<dbReference type="PANTHER" id="PTHR27002">
    <property type="entry name" value="RECEPTOR-LIKE SERINE/THREONINE-PROTEIN KINASE SD1-8"/>
    <property type="match status" value="1"/>
</dbReference>
<comment type="subcellular location">
    <subcellularLocation>
        <location evidence="1">Membrane</location>
        <topology evidence="1">Single-pass membrane protein</topology>
    </subcellularLocation>
</comment>
<keyword evidence="4" id="KW-0808">Transferase</keyword>
<evidence type="ECO:0000259" key="21">
    <source>
        <dbReference type="PROSITE" id="PS51473"/>
    </source>
</evidence>
<keyword evidence="8 17" id="KW-0547">Nucleotide-binding</keyword>
<dbReference type="PROSITE" id="PS00107">
    <property type="entry name" value="PROTEIN_KINASE_ATP"/>
    <property type="match status" value="1"/>
</dbReference>
<evidence type="ECO:0000256" key="12">
    <source>
        <dbReference type="ARBA" id="ARBA00023136"/>
    </source>
</evidence>
<evidence type="ECO:0000256" key="8">
    <source>
        <dbReference type="ARBA" id="ARBA00022741"/>
    </source>
</evidence>
<dbReference type="Proteomes" id="UP000324705">
    <property type="component" value="Chromosome 2B"/>
</dbReference>
<evidence type="ECO:0000256" key="7">
    <source>
        <dbReference type="ARBA" id="ARBA00022737"/>
    </source>
</evidence>
<feature type="domain" description="Gnk2-homologous" evidence="21">
    <location>
        <begin position="32"/>
        <end position="135"/>
    </location>
</feature>
<evidence type="ECO:0000256" key="3">
    <source>
        <dbReference type="ARBA" id="ARBA00022527"/>
    </source>
</evidence>
<dbReference type="GO" id="GO:0005524">
    <property type="term" value="F:ATP binding"/>
    <property type="evidence" value="ECO:0007669"/>
    <property type="project" value="UniProtKB-UniRule"/>
</dbReference>
<dbReference type="EMBL" id="LT934114">
    <property type="protein sequence ID" value="VAH45153.1"/>
    <property type="molecule type" value="Genomic_DNA"/>
</dbReference>
<dbReference type="OMA" id="HNIDCIL"/>
<keyword evidence="13" id="KW-1015">Disulfide bond</keyword>
<evidence type="ECO:0000256" key="5">
    <source>
        <dbReference type="ARBA" id="ARBA00022692"/>
    </source>
</evidence>
<keyword evidence="3" id="KW-0723">Serine/threonine-protein kinase</keyword>
<accession>A0A9R1PKI5</accession>
<keyword evidence="9" id="KW-0418">Kinase</keyword>
<evidence type="ECO:0000256" key="18">
    <source>
        <dbReference type="SAM" id="Phobius"/>
    </source>
</evidence>
<feature type="signal peptide" evidence="19">
    <location>
        <begin position="1"/>
        <end position="20"/>
    </location>
</feature>
<dbReference type="InterPro" id="IPR001245">
    <property type="entry name" value="Ser-Thr/Tyr_kinase_cat_dom"/>
</dbReference>
<dbReference type="PROSITE" id="PS51473">
    <property type="entry name" value="GNK2"/>
    <property type="match status" value="2"/>
</dbReference>
<dbReference type="PANTHER" id="PTHR27002:SF472">
    <property type="entry name" value="OS07G0534700 PROTEIN"/>
    <property type="match status" value="1"/>
</dbReference>
<evidence type="ECO:0000256" key="17">
    <source>
        <dbReference type="PROSITE-ProRule" id="PRU10141"/>
    </source>
</evidence>
<feature type="binding site" evidence="17">
    <location>
        <position position="375"/>
    </location>
    <ligand>
        <name>ATP</name>
        <dbReference type="ChEBI" id="CHEBI:30616"/>
    </ligand>
</feature>
<evidence type="ECO:0000256" key="4">
    <source>
        <dbReference type="ARBA" id="ARBA00022679"/>
    </source>
</evidence>
<dbReference type="CDD" id="cd14066">
    <property type="entry name" value="STKc_IRAK"/>
    <property type="match status" value="1"/>
</dbReference>
<comment type="catalytic activity">
    <reaction evidence="16">
        <text>L-seryl-[protein] + ATP = O-phospho-L-seryl-[protein] + ADP + H(+)</text>
        <dbReference type="Rhea" id="RHEA:17989"/>
        <dbReference type="Rhea" id="RHEA-COMP:9863"/>
        <dbReference type="Rhea" id="RHEA-COMP:11604"/>
        <dbReference type="ChEBI" id="CHEBI:15378"/>
        <dbReference type="ChEBI" id="CHEBI:29999"/>
        <dbReference type="ChEBI" id="CHEBI:30616"/>
        <dbReference type="ChEBI" id="CHEBI:83421"/>
        <dbReference type="ChEBI" id="CHEBI:456216"/>
        <dbReference type="EC" id="2.7.11.1"/>
    </reaction>
</comment>
<keyword evidence="11 18" id="KW-1133">Transmembrane helix</keyword>
<dbReference type="Gene3D" id="3.30.200.20">
    <property type="entry name" value="Phosphorylase Kinase, domain 1"/>
    <property type="match status" value="1"/>
</dbReference>
<dbReference type="SMART" id="SM00220">
    <property type="entry name" value="S_TKc"/>
    <property type="match status" value="1"/>
</dbReference>
<keyword evidence="6 19" id="KW-0732">Signal</keyword>
<keyword evidence="5 18" id="KW-0812">Transmembrane</keyword>
<evidence type="ECO:0000256" key="6">
    <source>
        <dbReference type="ARBA" id="ARBA00022729"/>
    </source>
</evidence>
<evidence type="ECO:0000256" key="16">
    <source>
        <dbReference type="ARBA" id="ARBA00048679"/>
    </source>
</evidence>
<comment type="catalytic activity">
    <reaction evidence="15">
        <text>L-threonyl-[protein] + ATP = O-phospho-L-threonyl-[protein] + ADP + H(+)</text>
        <dbReference type="Rhea" id="RHEA:46608"/>
        <dbReference type="Rhea" id="RHEA-COMP:11060"/>
        <dbReference type="Rhea" id="RHEA-COMP:11605"/>
        <dbReference type="ChEBI" id="CHEBI:15378"/>
        <dbReference type="ChEBI" id="CHEBI:30013"/>
        <dbReference type="ChEBI" id="CHEBI:30616"/>
        <dbReference type="ChEBI" id="CHEBI:61977"/>
        <dbReference type="ChEBI" id="CHEBI:456216"/>
        <dbReference type="EC" id="2.7.11.1"/>
    </reaction>
</comment>
<evidence type="ECO:0000256" key="11">
    <source>
        <dbReference type="ARBA" id="ARBA00022989"/>
    </source>
</evidence>
<dbReference type="AlphaFoldDB" id="A0A9R1PKI5"/>
<evidence type="ECO:0000256" key="10">
    <source>
        <dbReference type="ARBA" id="ARBA00022840"/>
    </source>
</evidence>
<dbReference type="Gene3D" id="1.10.510.10">
    <property type="entry name" value="Transferase(Phosphotransferase) domain 1"/>
    <property type="match status" value="1"/>
</dbReference>
<gene>
    <name evidence="22" type="ORF">TRITD_2Bv1G090400</name>
</gene>
<dbReference type="InterPro" id="IPR011009">
    <property type="entry name" value="Kinase-like_dom_sf"/>
</dbReference>
<feature type="domain" description="Protein kinase" evidence="20">
    <location>
        <begin position="347"/>
        <end position="633"/>
    </location>
</feature>
<dbReference type="PROSITE" id="PS50011">
    <property type="entry name" value="PROTEIN_KINASE_DOM"/>
    <property type="match status" value="1"/>
</dbReference>
<dbReference type="InterPro" id="IPR017441">
    <property type="entry name" value="Protein_kinase_ATP_BS"/>
</dbReference>
<name>A0A9R1PKI5_TRITD</name>
<evidence type="ECO:0000256" key="19">
    <source>
        <dbReference type="SAM" id="SignalP"/>
    </source>
</evidence>
<dbReference type="Gramene" id="TRITD2Bv1G090400.2">
    <property type="protein sequence ID" value="TRITD2Bv1G090400.2"/>
    <property type="gene ID" value="TRITD2Bv1G090400"/>
</dbReference>